<dbReference type="InterPro" id="IPR014167">
    <property type="entry name" value="Tol-Pal_TolB"/>
</dbReference>
<dbReference type="PANTHER" id="PTHR36842:SF1">
    <property type="entry name" value="PROTEIN TOLB"/>
    <property type="match status" value="1"/>
</dbReference>
<keyword evidence="8" id="KW-1185">Reference proteome</keyword>
<evidence type="ECO:0000313" key="8">
    <source>
        <dbReference type="Proteomes" id="UP001222087"/>
    </source>
</evidence>
<protein>
    <recommendedName>
        <fullName evidence="5">Tol-Pal system protein TolB</fullName>
    </recommendedName>
</protein>
<evidence type="ECO:0000256" key="3">
    <source>
        <dbReference type="ARBA" id="ARBA00022729"/>
    </source>
</evidence>
<dbReference type="NCBIfam" id="TIGR02800">
    <property type="entry name" value="propeller_TolB"/>
    <property type="match status" value="1"/>
</dbReference>
<dbReference type="InterPro" id="IPR011042">
    <property type="entry name" value="6-blade_b-propeller_TolB-like"/>
</dbReference>
<evidence type="ECO:0000256" key="1">
    <source>
        <dbReference type="ARBA" id="ARBA00004418"/>
    </source>
</evidence>
<dbReference type="SUPFAM" id="SSF69304">
    <property type="entry name" value="Tricorn protease N-terminal domain"/>
    <property type="match status" value="1"/>
</dbReference>
<feature type="domain" description="TolB N-terminal" evidence="6">
    <location>
        <begin position="20"/>
        <end position="111"/>
    </location>
</feature>
<dbReference type="SUPFAM" id="SSF52964">
    <property type="entry name" value="TolB, N-terminal domain"/>
    <property type="match status" value="1"/>
</dbReference>
<organism evidence="7 8">
    <name type="scientific">Legionella cardiaca</name>
    <dbReference type="NCBI Taxonomy" id="1071983"/>
    <lineage>
        <taxon>Bacteria</taxon>
        <taxon>Pseudomonadati</taxon>
        <taxon>Pseudomonadota</taxon>
        <taxon>Gammaproteobacteria</taxon>
        <taxon>Legionellales</taxon>
        <taxon>Legionellaceae</taxon>
        <taxon>Legionella</taxon>
    </lineage>
</organism>
<dbReference type="Gene3D" id="2.120.10.30">
    <property type="entry name" value="TolB, C-terminal domain"/>
    <property type="match status" value="1"/>
</dbReference>
<dbReference type="HAMAP" id="MF_00671">
    <property type="entry name" value="TolB"/>
    <property type="match status" value="1"/>
</dbReference>
<name>A0ABY8AVD5_9GAMM</name>
<dbReference type="InterPro" id="IPR007195">
    <property type="entry name" value="TolB_N"/>
</dbReference>
<dbReference type="InterPro" id="IPR011659">
    <property type="entry name" value="WD40"/>
</dbReference>
<dbReference type="Gene3D" id="3.40.50.10070">
    <property type="entry name" value="TolB, N-terminal domain"/>
    <property type="match status" value="1"/>
</dbReference>
<dbReference type="EMBL" id="CP119078">
    <property type="protein sequence ID" value="WED44655.1"/>
    <property type="molecule type" value="Genomic_DNA"/>
</dbReference>
<keyword evidence="4 5" id="KW-0574">Periplasm</keyword>
<evidence type="ECO:0000256" key="5">
    <source>
        <dbReference type="HAMAP-Rule" id="MF_00671"/>
    </source>
</evidence>
<accession>A0ABY8AVD5</accession>
<gene>
    <name evidence="5 7" type="primary">tolB</name>
    <name evidence="7" type="ORF">PXX05_06310</name>
</gene>
<feature type="signal peptide" evidence="5">
    <location>
        <begin position="1"/>
        <end position="18"/>
    </location>
</feature>
<dbReference type="PANTHER" id="PTHR36842">
    <property type="entry name" value="PROTEIN TOLB HOMOLOG"/>
    <property type="match status" value="1"/>
</dbReference>
<dbReference type="Pfam" id="PF07676">
    <property type="entry name" value="PD40"/>
    <property type="match status" value="3"/>
</dbReference>
<proteinExistence type="inferred from homology"/>
<dbReference type="Pfam" id="PF04052">
    <property type="entry name" value="TolB_N"/>
    <property type="match status" value="1"/>
</dbReference>
<dbReference type="RefSeq" id="WP_275090475.1">
    <property type="nucleotide sequence ID" value="NZ_CP119078.1"/>
</dbReference>
<keyword evidence="5" id="KW-0132">Cell division</keyword>
<reference evidence="7 8" key="1">
    <citation type="submission" date="2023-02" db="EMBL/GenBank/DDBJ databases">
        <title>Genome Sequence of L. cardiaca H63T.</title>
        <authorList>
            <person name="Lopez A.E."/>
            <person name="Cianciotto N.P."/>
        </authorList>
    </citation>
    <scope>NUCLEOTIDE SEQUENCE [LARGE SCALE GENOMIC DNA]</scope>
    <source>
        <strain evidence="7 8">H63</strain>
    </source>
</reference>
<comment type="similarity">
    <text evidence="2 5">Belongs to the TolB family.</text>
</comment>
<comment type="function">
    <text evidence="5">Part of the Tol-Pal system, which plays a role in outer membrane invagination during cell division and is important for maintaining outer membrane integrity.</text>
</comment>
<comment type="subunit">
    <text evidence="5">The Tol-Pal system is composed of five core proteins: the inner membrane proteins TolA, TolQ and TolR, the periplasmic protein TolB and the outer membrane protein Pal. They form a network linking the inner and outer membranes and the peptidoglycan layer.</text>
</comment>
<evidence type="ECO:0000256" key="4">
    <source>
        <dbReference type="ARBA" id="ARBA00022764"/>
    </source>
</evidence>
<sequence length="416" mass="45335" precursor="true">MKRLITPLLLLFSTTLFAVDLELTQGISSALPIGINSFGSESVGQQMSGIVNNDLQFSGQFKIIAAPGFETPSITAWRQAGADSILSANVRRVGYNRYEVSYELVDAVAQGRVLLSKSYQISPNELRALAHHISDEVYQKLTGERGIFSTRIAYILVQRSGENARYSLEVADVDGYNPQSLLVSSEPIMSPSWSPDGSQIAYVSFEKKKAQIFTVDVATGRRRLVTDFTGINGAPAWSADGRQLAVVLSKGGSPKIYTVDLSSGSMKQLTFGDAIDTEPRYSPDGRSLLFTSGRGGAPQVYRLSLADGGISRMTYEGNYNARASYTPDQKHIVMLHREDKSFNIAVQDDGGHVTQLTFAPMDESPSVAPNGRLILYATRYNDQGVLGMVSIDGRVKIRLPAKQGDVQEPAWSPYLG</sequence>
<keyword evidence="3 5" id="KW-0732">Signal</keyword>
<keyword evidence="5" id="KW-0131">Cell cycle</keyword>
<evidence type="ECO:0000259" key="6">
    <source>
        <dbReference type="Pfam" id="PF04052"/>
    </source>
</evidence>
<dbReference type="Proteomes" id="UP001222087">
    <property type="component" value="Chromosome"/>
</dbReference>
<comment type="subcellular location">
    <subcellularLocation>
        <location evidence="1 5">Periplasm</location>
    </subcellularLocation>
</comment>
<evidence type="ECO:0000256" key="2">
    <source>
        <dbReference type="ARBA" id="ARBA00009820"/>
    </source>
</evidence>
<feature type="chain" id="PRO_5044933452" description="Tol-Pal system protein TolB" evidence="5">
    <location>
        <begin position="19"/>
        <end position="416"/>
    </location>
</feature>
<evidence type="ECO:0000313" key="7">
    <source>
        <dbReference type="EMBL" id="WED44655.1"/>
    </source>
</evidence>